<proteinExistence type="predicted"/>
<dbReference type="HOGENOM" id="CLU_067308_0_0_14"/>
<evidence type="ECO:0000313" key="2">
    <source>
        <dbReference type="Proteomes" id="UP000006502"/>
    </source>
</evidence>
<accession>I7C6T6</accession>
<dbReference type="STRING" id="1212765.MHLP_03360"/>
<dbReference type="KEGG" id="mhl:MHLP_03360"/>
<sequence>MFLTTKVQIGAALVGLGGANALAVTHFKEPLKDFFLNQNPIDLVNGQGLEGKNISLDLSPQSRQGLGVSQVSSSLGSPELSLKADQPSINLESLNAQSDSSGSFKAQVGSIRTELGLEGQIAEIIQEQKTKVERSKRDLQDKKSDFDSAVEKIKTFLSKDPKGPVRALNKKEKEALARAYKVWSATKQAEETALSRLERLGGERSRRRRSASSFRQDAEVASLLRNIQWFSDSIRFLNKDLAKKEENYGFGDWSSNPWSPFFEDQGEWLKTWSEREEIRTKIFKSWKDELNDQWLGGQCAPLYYSGEDTRNYCFEDMKTRTGRIFGEANIKIELLVGKKLLEWMNIPTASLTK</sequence>
<protein>
    <submittedName>
        <fullName evidence="1">Uncharacterized protein</fullName>
    </submittedName>
</protein>
<reference evidence="2" key="2">
    <citation type="submission" date="2012-07" db="EMBL/GenBank/DDBJ databases">
        <title>Complete genome sequence of 'Candidatus Mycoplasma haemolamae'.</title>
        <authorList>
            <person name="Guimaraes A.M.S."/>
            <person name="Toth B."/>
            <person name="Santos A.P."/>
            <person name="Nascimento N.C."/>
            <person name="Sojka J.E."/>
            <person name="Messick J.B."/>
        </authorList>
    </citation>
    <scope>NUCLEOTIDE SEQUENCE [LARGE SCALE GENOMIC DNA]</scope>
    <source>
        <strain evidence="2">Purdue</strain>
    </source>
</reference>
<dbReference type="EMBL" id="CP003731">
    <property type="protein sequence ID" value="AFO52252.1"/>
    <property type="molecule type" value="Genomic_DNA"/>
</dbReference>
<name>I7C6T6_MYCHA</name>
<dbReference type="PATRIC" id="fig|1212765.3.peg.759"/>
<keyword evidence="2" id="KW-1185">Reference proteome</keyword>
<reference evidence="1 2" key="1">
    <citation type="journal article" date="2012" name="J. Bacteriol.">
        <title>Genome Sequence of "Candidatus Mycoplasma haemolamae" Strain Purdue, a Red Blood Cell Pathogen of Alpacas (Vicugna pacos) and Llamas (Lama glama).</title>
        <authorList>
            <person name="Guimaraes A.M."/>
            <person name="Toth B."/>
            <person name="Santos A.P."/>
            <person name="do Nascimento N.C."/>
            <person name="Kritchevsky J.E."/>
            <person name="Messick J.B."/>
        </authorList>
    </citation>
    <scope>NUCLEOTIDE SEQUENCE [LARGE SCALE GENOMIC DNA]</scope>
    <source>
        <strain evidence="1 2">Purdue</strain>
    </source>
</reference>
<dbReference type="AlphaFoldDB" id="I7C6T6"/>
<evidence type="ECO:0000313" key="1">
    <source>
        <dbReference type="EMBL" id="AFO52252.1"/>
    </source>
</evidence>
<organism evidence="1 2">
    <name type="scientific">Mycoplasma haematolamae (strain Purdue)</name>
    <dbReference type="NCBI Taxonomy" id="1212765"/>
    <lineage>
        <taxon>Bacteria</taxon>
        <taxon>Bacillati</taxon>
        <taxon>Mycoplasmatota</taxon>
        <taxon>Mollicutes</taxon>
        <taxon>Mycoplasmataceae</taxon>
        <taxon>Mycoplasma</taxon>
    </lineage>
</organism>
<dbReference type="OrthoDB" id="402250at2"/>
<gene>
    <name evidence="1" type="ordered locus">MHLP_03360</name>
</gene>
<dbReference type="Proteomes" id="UP000006502">
    <property type="component" value="Chromosome"/>
</dbReference>